<evidence type="ECO:0000313" key="8">
    <source>
        <dbReference type="Proteomes" id="UP000321548"/>
    </source>
</evidence>
<keyword evidence="4 6" id="KW-0472">Membrane</keyword>
<reference evidence="7 8" key="1">
    <citation type="submission" date="2019-06" db="EMBL/GenBank/DDBJ databases">
        <title>Quisquiliibacterium sp. nov., isolated from a maize field.</title>
        <authorList>
            <person name="Lin S.-Y."/>
            <person name="Tsai C.-F."/>
            <person name="Young C.-C."/>
        </authorList>
    </citation>
    <scope>NUCLEOTIDE SEQUENCE [LARGE SCALE GENOMIC DNA]</scope>
    <source>
        <strain evidence="7 8">CC-CFT501</strain>
    </source>
</reference>
<evidence type="ECO:0000313" key="7">
    <source>
        <dbReference type="EMBL" id="TXL68780.1"/>
    </source>
</evidence>
<evidence type="ECO:0000256" key="1">
    <source>
        <dbReference type="ARBA" id="ARBA00004167"/>
    </source>
</evidence>
<keyword evidence="3 6" id="KW-1133">Transmembrane helix</keyword>
<dbReference type="AlphaFoldDB" id="A0A5C8P5H5"/>
<dbReference type="InterPro" id="IPR006260">
    <property type="entry name" value="TonB/TolA_C"/>
</dbReference>
<proteinExistence type="predicted"/>
<sequence>MATMTAPAWTRRLAVPRDRLAFAIGVSVLLHLVVLMMRFAPPAPIRFEPIDPRLEVILLNAQTENRPARPEVLAQVDMVGGGDRDTGRARSPLPAEKQASDGEALVRQRQRVAELEARQRELLALAAGKPVPVQAERPAPKAAPQPTGQDDQSADAVIARLQAQIDKQISDYNKRPKRLTYGINAVGVSYARYVEDWAARIEKIGTERYPPEARGKLYDSLIITVEIDRDGNVVDVIVDKPSKHAALNRAVRQIVLAGAPYPRFSDAMAREGDILQIVRTWNFTRGGLETEAVDRP</sequence>
<keyword evidence="8" id="KW-1185">Reference proteome</keyword>
<evidence type="ECO:0000256" key="6">
    <source>
        <dbReference type="SAM" id="Phobius"/>
    </source>
</evidence>
<dbReference type="EMBL" id="VDUY01000001">
    <property type="protein sequence ID" value="TXL68780.1"/>
    <property type="molecule type" value="Genomic_DNA"/>
</dbReference>
<evidence type="ECO:0000256" key="3">
    <source>
        <dbReference type="ARBA" id="ARBA00022989"/>
    </source>
</evidence>
<comment type="subcellular location">
    <subcellularLocation>
        <location evidence="1">Membrane</location>
        <topology evidence="1">Single-pass membrane protein</topology>
    </subcellularLocation>
</comment>
<dbReference type="Pfam" id="PF13103">
    <property type="entry name" value="TonB_2"/>
    <property type="match status" value="1"/>
</dbReference>
<evidence type="ECO:0000256" key="4">
    <source>
        <dbReference type="ARBA" id="ARBA00023136"/>
    </source>
</evidence>
<gene>
    <name evidence="7" type="ORF">FHP08_03625</name>
</gene>
<organism evidence="7 8">
    <name type="scientific">Zeimonas arvi</name>
    <dbReference type="NCBI Taxonomy" id="2498847"/>
    <lineage>
        <taxon>Bacteria</taxon>
        <taxon>Pseudomonadati</taxon>
        <taxon>Pseudomonadota</taxon>
        <taxon>Betaproteobacteria</taxon>
        <taxon>Burkholderiales</taxon>
        <taxon>Burkholderiaceae</taxon>
        <taxon>Zeimonas</taxon>
    </lineage>
</organism>
<protein>
    <submittedName>
        <fullName evidence="7">TonB family protein</fullName>
    </submittedName>
</protein>
<feature type="region of interest" description="Disordered" evidence="5">
    <location>
        <begin position="129"/>
        <end position="152"/>
    </location>
</feature>
<dbReference type="Proteomes" id="UP000321548">
    <property type="component" value="Unassembled WGS sequence"/>
</dbReference>
<accession>A0A5C8P5H5</accession>
<feature type="transmembrane region" description="Helical" evidence="6">
    <location>
        <begin position="20"/>
        <end position="40"/>
    </location>
</feature>
<evidence type="ECO:0000256" key="5">
    <source>
        <dbReference type="SAM" id="MobiDB-lite"/>
    </source>
</evidence>
<feature type="region of interest" description="Disordered" evidence="5">
    <location>
        <begin position="79"/>
        <end position="105"/>
    </location>
</feature>
<evidence type="ECO:0000256" key="2">
    <source>
        <dbReference type="ARBA" id="ARBA00022692"/>
    </source>
</evidence>
<dbReference type="NCBIfam" id="TIGR01352">
    <property type="entry name" value="tonB_Cterm"/>
    <property type="match status" value="1"/>
</dbReference>
<name>A0A5C8P5H5_9BURK</name>
<comment type="caution">
    <text evidence="7">The sequence shown here is derived from an EMBL/GenBank/DDBJ whole genome shotgun (WGS) entry which is preliminary data.</text>
</comment>
<dbReference type="Gene3D" id="3.30.1150.10">
    <property type="match status" value="1"/>
</dbReference>
<keyword evidence="2 6" id="KW-0812">Transmembrane</keyword>
<dbReference type="OrthoDB" id="9803361at2"/>
<dbReference type="GO" id="GO:0016020">
    <property type="term" value="C:membrane"/>
    <property type="evidence" value="ECO:0007669"/>
    <property type="project" value="UniProtKB-SubCell"/>
</dbReference>
<dbReference type="RefSeq" id="WP_147702916.1">
    <property type="nucleotide sequence ID" value="NZ_VDUY01000001.1"/>
</dbReference>
<dbReference type="SUPFAM" id="SSF74653">
    <property type="entry name" value="TolA/TonB C-terminal domain"/>
    <property type="match status" value="1"/>
</dbReference>